<evidence type="ECO:0000313" key="3">
    <source>
        <dbReference type="Proteomes" id="UP000276103"/>
    </source>
</evidence>
<accession>A0A433UYE8</accession>
<name>A0A433UYE8_ANAVA</name>
<evidence type="ECO:0000256" key="1">
    <source>
        <dbReference type="SAM" id="Phobius"/>
    </source>
</evidence>
<keyword evidence="3" id="KW-1185">Reference proteome</keyword>
<reference evidence="2 3" key="1">
    <citation type="journal article" date="2019" name="Genome Biol. Evol.">
        <title>Day and night: Metabolic profiles and evolutionary relationships of six axenic non-marine cyanobacteria.</title>
        <authorList>
            <person name="Will S.E."/>
            <person name="Henke P."/>
            <person name="Boedeker C."/>
            <person name="Huang S."/>
            <person name="Brinkmann H."/>
            <person name="Rohde M."/>
            <person name="Jarek M."/>
            <person name="Friedl T."/>
            <person name="Seufert S."/>
            <person name="Schumacher M."/>
            <person name="Overmann J."/>
            <person name="Neumann-Schaal M."/>
            <person name="Petersen J."/>
        </authorList>
    </citation>
    <scope>NUCLEOTIDE SEQUENCE [LARGE SCALE GENOMIC DNA]</scope>
    <source>
        <strain evidence="2 3">SAG 1403-4b</strain>
    </source>
</reference>
<dbReference type="NCBIfam" id="TIGR02115">
    <property type="entry name" value="potass_kdpF"/>
    <property type="match status" value="1"/>
</dbReference>
<dbReference type="Pfam" id="PF09604">
    <property type="entry name" value="Potass_KdpF"/>
    <property type="match status" value="1"/>
</dbReference>
<evidence type="ECO:0008006" key="4">
    <source>
        <dbReference type="Google" id="ProtNLM"/>
    </source>
</evidence>
<keyword evidence="1" id="KW-1133">Transmembrane helix</keyword>
<protein>
    <recommendedName>
        <fullName evidence="4">Potassium-transporting ATPase subunit F</fullName>
    </recommendedName>
</protein>
<dbReference type="AlphaFoldDB" id="A0A433UYE8"/>
<dbReference type="GO" id="GO:0005886">
    <property type="term" value="C:plasma membrane"/>
    <property type="evidence" value="ECO:0007669"/>
    <property type="project" value="InterPro"/>
</dbReference>
<dbReference type="Proteomes" id="UP000276103">
    <property type="component" value="Unassembled WGS sequence"/>
</dbReference>
<comment type="caution">
    <text evidence="2">The sequence shown here is derived from an EMBL/GenBank/DDBJ whole genome shotgun (WGS) entry which is preliminary data.</text>
</comment>
<keyword evidence="1" id="KW-0812">Transmembrane</keyword>
<proteinExistence type="predicted"/>
<dbReference type="InterPro" id="IPR011726">
    <property type="entry name" value="KdpF"/>
</dbReference>
<gene>
    <name evidence="2" type="ORF">DSM107003_08980</name>
</gene>
<evidence type="ECO:0000313" key="2">
    <source>
        <dbReference type="EMBL" id="RUS98879.1"/>
    </source>
</evidence>
<dbReference type="GO" id="GO:0008556">
    <property type="term" value="F:P-type potassium transmembrane transporter activity"/>
    <property type="evidence" value="ECO:0007669"/>
    <property type="project" value="InterPro"/>
</dbReference>
<organism evidence="2 3">
    <name type="scientific">Trichormus variabilis SAG 1403-4b</name>
    <dbReference type="NCBI Taxonomy" id="447716"/>
    <lineage>
        <taxon>Bacteria</taxon>
        <taxon>Bacillati</taxon>
        <taxon>Cyanobacteriota</taxon>
        <taxon>Cyanophyceae</taxon>
        <taxon>Nostocales</taxon>
        <taxon>Nostocaceae</taxon>
        <taxon>Trichormus</taxon>
    </lineage>
</organism>
<sequence>MLGFVPQPNLHRLALSILNLRIMEYLSMAVSKRNRVPFSLFLLLCFNVLLSPAVQAATPISESRFSAYTITLLGLVTLCLCVYLFVVIFQPERF</sequence>
<feature type="transmembrane region" description="Helical" evidence="1">
    <location>
        <begin position="66"/>
        <end position="89"/>
    </location>
</feature>
<keyword evidence="1" id="KW-0472">Membrane</keyword>
<dbReference type="EMBL" id="RSCM01000002">
    <property type="protein sequence ID" value="RUS98879.1"/>
    <property type="molecule type" value="Genomic_DNA"/>
</dbReference>